<protein>
    <submittedName>
        <fullName evidence="2">Uncharacterized protein</fullName>
    </submittedName>
</protein>
<comment type="caution">
    <text evidence="2">The sequence shown here is derived from an EMBL/GenBank/DDBJ whole genome shotgun (WGS) entry which is preliminary data.</text>
</comment>
<organism evidence="2 3">
    <name type="scientific">Alloprevotella tannerae</name>
    <dbReference type="NCBI Taxonomy" id="76122"/>
    <lineage>
        <taxon>Bacteria</taxon>
        <taxon>Pseudomonadati</taxon>
        <taxon>Bacteroidota</taxon>
        <taxon>Bacteroidia</taxon>
        <taxon>Bacteroidales</taxon>
        <taxon>Prevotellaceae</taxon>
        <taxon>Alloprevotella</taxon>
    </lineage>
</organism>
<dbReference type="AlphaFoldDB" id="A0A929RVV4"/>
<sequence>MAKFKKGEHNGKEFSKDYQPKNRRKPKIFTVLRKSWGLNIDLKATLDEFTREQVEDLLKAVLYVDPRETLILNKKLNEEFKEIQAKLSNGEEVKPIPKDSKLWQIFLCINTAIQKETIAGKSDTVRWILEYLLGKATQPIEGDITNTNVSANQDLSMLSTEELNQYLELQRKIQAGKG</sequence>
<dbReference type="EMBL" id="JABZGR010000001">
    <property type="protein sequence ID" value="MBF0969504.1"/>
    <property type="molecule type" value="Genomic_DNA"/>
</dbReference>
<dbReference type="RefSeq" id="WP_303762455.1">
    <property type="nucleotide sequence ID" value="NZ_JABZGR010000001.1"/>
</dbReference>
<evidence type="ECO:0000256" key="1">
    <source>
        <dbReference type="SAM" id="MobiDB-lite"/>
    </source>
</evidence>
<feature type="region of interest" description="Disordered" evidence="1">
    <location>
        <begin position="1"/>
        <end position="20"/>
    </location>
</feature>
<proteinExistence type="predicted"/>
<evidence type="ECO:0000313" key="2">
    <source>
        <dbReference type="EMBL" id="MBF0969504.1"/>
    </source>
</evidence>
<dbReference type="Proteomes" id="UP000704068">
    <property type="component" value="Unassembled WGS sequence"/>
</dbReference>
<accession>A0A929RVV4</accession>
<evidence type="ECO:0000313" key="3">
    <source>
        <dbReference type="Proteomes" id="UP000704068"/>
    </source>
</evidence>
<reference evidence="2" key="1">
    <citation type="submission" date="2020-04" db="EMBL/GenBank/DDBJ databases">
        <title>Deep metagenomics examines the oral microbiome during advanced dental caries in children, revealing novel taxa and co-occurrences with host molecules.</title>
        <authorList>
            <person name="Baker J.L."/>
            <person name="Morton J.T."/>
            <person name="Dinis M."/>
            <person name="Alvarez R."/>
            <person name="Tran N.C."/>
            <person name="Knight R."/>
            <person name="Edlund A."/>
        </authorList>
    </citation>
    <scope>NUCLEOTIDE SEQUENCE</scope>
    <source>
        <strain evidence="2">JCVI_34_bin.1</strain>
    </source>
</reference>
<gene>
    <name evidence="2" type="ORF">HXK21_00465</name>
</gene>
<name>A0A929RVV4_9BACT</name>